<organism evidence="4 5">
    <name type="scientific">Streptomyces graminearus</name>
    <dbReference type="NCBI Taxonomy" id="284030"/>
    <lineage>
        <taxon>Bacteria</taxon>
        <taxon>Bacillati</taxon>
        <taxon>Actinomycetota</taxon>
        <taxon>Actinomycetes</taxon>
        <taxon>Kitasatosporales</taxon>
        <taxon>Streptomycetaceae</taxon>
        <taxon>Streptomyces</taxon>
    </lineage>
</organism>
<evidence type="ECO:0000259" key="3">
    <source>
        <dbReference type="PROSITE" id="PS51746"/>
    </source>
</evidence>
<proteinExistence type="predicted"/>
<protein>
    <submittedName>
        <fullName evidence="4">MerR family transcriptional regulator</fullName>
    </submittedName>
</protein>
<dbReference type="RefSeq" id="WP_346079355.1">
    <property type="nucleotide sequence ID" value="NZ_BAAATL010000007.1"/>
</dbReference>
<dbReference type="SMART" id="SM00422">
    <property type="entry name" value="HTH_MERR"/>
    <property type="match status" value="1"/>
</dbReference>
<feature type="domain" description="PPM-type phosphatase" evidence="3">
    <location>
        <begin position="125"/>
        <end position="348"/>
    </location>
</feature>
<dbReference type="PANTHER" id="PTHR30204:SF97">
    <property type="entry name" value="MERR FAMILY REGULATORY PROTEIN"/>
    <property type="match status" value="1"/>
</dbReference>
<evidence type="ECO:0000259" key="2">
    <source>
        <dbReference type="PROSITE" id="PS50937"/>
    </source>
</evidence>
<dbReference type="Pfam" id="PF13411">
    <property type="entry name" value="MerR_1"/>
    <property type="match status" value="1"/>
</dbReference>
<dbReference type="Proteomes" id="UP001501721">
    <property type="component" value="Unassembled WGS sequence"/>
</dbReference>
<dbReference type="Gene3D" id="3.60.40.10">
    <property type="entry name" value="PPM-type phosphatase domain"/>
    <property type="match status" value="1"/>
</dbReference>
<sequence length="353" mass="36964">MELLTIGAFARVSRLSPKALRLYDELALLRPARVDPDTGYRYYAVGQLGRARLVAWLRRLGMPLAEIRAVCALAPGEAAREIGAYWARVEAETAARRDLAAFLVDQLTGTTDTSGREPMMMLELKHSARTDRGLVRPANQDTLYAGRRLLAVADGFGPAGLAASGAAVAALRYLDEAETLPVDGELGELGVLGALEDAVRAAGAAVAELAGGTGEVGAEEVGAGEVGTTLTALLWTGSRLALAHIGDSRAYLLRGGELYRITQDHRVTPQDLLLSKALARGLDPVPDLRLQEPREGDRYLLCSDGLTETVPDALIRELLVAGAGPGELVAAALAAGAPDNVTCVVADVAVAAG</sequence>
<dbReference type="CDD" id="cd00143">
    <property type="entry name" value="PP2Cc"/>
    <property type="match status" value="1"/>
</dbReference>
<dbReference type="InterPro" id="IPR001932">
    <property type="entry name" value="PPM-type_phosphatase-like_dom"/>
</dbReference>
<dbReference type="PROSITE" id="PS50937">
    <property type="entry name" value="HTH_MERR_2"/>
    <property type="match status" value="1"/>
</dbReference>
<comment type="caution">
    <text evidence="4">The sequence shown here is derived from an EMBL/GenBank/DDBJ whole genome shotgun (WGS) entry which is preliminary data.</text>
</comment>
<dbReference type="PANTHER" id="PTHR30204">
    <property type="entry name" value="REDOX-CYCLING DRUG-SENSING TRANSCRIPTIONAL ACTIVATOR SOXR"/>
    <property type="match status" value="1"/>
</dbReference>
<dbReference type="InterPro" id="IPR000551">
    <property type="entry name" value="MerR-type_HTH_dom"/>
</dbReference>
<dbReference type="InterPro" id="IPR047057">
    <property type="entry name" value="MerR_fam"/>
</dbReference>
<feature type="domain" description="HTH merR-type" evidence="2">
    <location>
        <begin position="3"/>
        <end position="73"/>
    </location>
</feature>
<name>A0ABP5YAF6_9ACTN</name>
<keyword evidence="5" id="KW-1185">Reference proteome</keyword>
<dbReference type="SUPFAM" id="SSF81606">
    <property type="entry name" value="PP2C-like"/>
    <property type="match status" value="1"/>
</dbReference>
<accession>A0ABP5YAF6</accession>
<dbReference type="Pfam" id="PF13672">
    <property type="entry name" value="PP2C_2"/>
    <property type="match status" value="1"/>
</dbReference>
<evidence type="ECO:0000313" key="4">
    <source>
        <dbReference type="EMBL" id="GAA2475077.1"/>
    </source>
</evidence>
<dbReference type="CDD" id="cd01107">
    <property type="entry name" value="HTH_BmrR"/>
    <property type="match status" value="1"/>
</dbReference>
<dbReference type="Gene3D" id="1.10.1660.10">
    <property type="match status" value="1"/>
</dbReference>
<evidence type="ECO:0000256" key="1">
    <source>
        <dbReference type="ARBA" id="ARBA00023125"/>
    </source>
</evidence>
<evidence type="ECO:0000313" key="5">
    <source>
        <dbReference type="Proteomes" id="UP001501721"/>
    </source>
</evidence>
<gene>
    <name evidence="4" type="ORF">GCM10010422_18040</name>
</gene>
<dbReference type="SMART" id="SM00332">
    <property type="entry name" value="PP2Cc"/>
    <property type="match status" value="1"/>
</dbReference>
<dbReference type="EMBL" id="BAAATL010000007">
    <property type="protein sequence ID" value="GAA2475077.1"/>
    <property type="molecule type" value="Genomic_DNA"/>
</dbReference>
<reference evidence="5" key="1">
    <citation type="journal article" date="2019" name="Int. J. Syst. Evol. Microbiol.">
        <title>The Global Catalogue of Microorganisms (GCM) 10K type strain sequencing project: providing services to taxonomists for standard genome sequencing and annotation.</title>
        <authorList>
            <consortium name="The Broad Institute Genomics Platform"/>
            <consortium name="The Broad Institute Genome Sequencing Center for Infectious Disease"/>
            <person name="Wu L."/>
            <person name="Ma J."/>
        </authorList>
    </citation>
    <scope>NUCLEOTIDE SEQUENCE [LARGE SCALE GENOMIC DNA]</scope>
    <source>
        <strain evidence="5">JCM 6923</strain>
    </source>
</reference>
<dbReference type="InterPro" id="IPR036457">
    <property type="entry name" value="PPM-type-like_dom_sf"/>
</dbReference>
<dbReference type="InterPro" id="IPR009061">
    <property type="entry name" value="DNA-bd_dom_put_sf"/>
</dbReference>
<dbReference type="SUPFAM" id="SSF46955">
    <property type="entry name" value="Putative DNA-binding domain"/>
    <property type="match status" value="1"/>
</dbReference>
<dbReference type="SMART" id="SM00331">
    <property type="entry name" value="PP2C_SIG"/>
    <property type="match status" value="1"/>
</dbReference>
<keyword evidence="1" id="KW-0238">DNA-binding</keyword>
<dbReference type="PROSITE" id="PS51746">
    <property type="entry name" value="PPM_2"/>
    <property type="match status" value="1"/>
</dbReference>